<dbReference type="PANTHER" id="PTHR11610:SF173">
    <property type="entry name" value="LIPASE DOMAIN-CONTAINING PROTEIN-RELATED"/>
    <property type="match status" value="1"/>
</dbReference>
<dbReference type="PANTHER" id="PTHR11610">
    <property type="entry name" value="LIPASE"/>
    <property type="match status" value="1"/>
</dbReference>
<comment type="caution">
    <text evidence="7">The sequence shown here is derived from an EMBL/GenBank/DDBJ whole genome shotgun (WGS) entry which is preliminary data.</text>
</comment>
<comment type="similarity">
    <text evidence="2 4">Belongs to the AB hydrolase superfamily. Lipase family.</text>
</comment>
<dbReference type="PRINTS" id="PR00821">
    <property type="entry name" value="TAGLIPASE"/>
</dbReference>
<dbReference type="Pfam" id="PF00151">
    <property type="entry name" value="Lipase"/>
    <property type="match status" value="1"/>
</dbReference>
<evidence type="ECO:0000256" key="4">
    <source>
        <dbReference type="RuleBase" id="RU004262"/>
    </source>
</evidence>
<dbReference type="InterPro" id="IPR029058">
    <property type="entry name" value="AB_hydrolase_fold"/>
</dbReference>
<feature type="signal peptide" evidence="5">
    <location>
        <begin position="1"/>
        <end position="19"/>
    </location>
</feature>
<name>A0AAW1TTT2_9CUCU</name>
<reference evidence="7 8" key="1">
    <citation type="submission" date="2023-03" db="EMBL/GenBank/DDBJ databases">
        <title>Genome insight into feeding habits of ladybird beetles.</title>
        <authorList>
            <person name="Li H.-S."/>
            <person name="Huang Y.-H."/>
            <person name="Pang H."/>
        </authorList>
    </citation>
    <scope>NUCLEOTIDE SEQUENCE [LARGE SCALE GENOMIC DNA]</scope>
    <source>
        <strain evidence="7">SYSU_2023b</strain>
        <tissue evidence="7">Whole body</tissue>
    </source>
</reference>
<comment type="subcellular location">
    <subcellularLocation>
        <location evidence="1">Secreted</location>
    </subcellularLocation>
</comment>
<organism evidence="7 8">
    <name type="scientific">Henosepilachna vigintioctopunctata</name>
    <dbReference type="NCBI Taxonomy" id="420089"/>
    <lineage>
        <taxon>Eukaryota</taxon>
        <taxon>Metazoa</taxon>
        <taxon>Ecdysozoa</taxon>
        <taxon>Arthropoda</taxon>
        <taxon>Hexapoda</taxon>
        <taxon>Insecta</taxon>
        <taxon>Pterygota</taxon>
        <taxon>Neoptera</taxon>
        <taxon>Endopterygota</taxon>
        <taxon>Coleoptera</taxon>
        <taxon>Polyphaga</taxon>
        <taxon>Cucujiformia</taxon>
        <taxon>Coccinelloidea</taxon>
        <taxon>Coccinellidae</taxon>
        <taxon>Epilachninae</taxon>
        <taxon>Epilachnini</taxon>
        <taxon>Henosepilachna</taxon>
    </lineage>
</organism>
<keyword evidence="8" id="KW-1185">Reference proteome</keyword>
<feature type="chain" id="PRO_5043318149" description="Lipase domain-containing protein" evidence="5">
    <location>
        <begin position="20"/>
        <end position="556"/>
    </location>
</feature>
<dbReference type="AlphaFoldDB" id="A0AAW1TTT2"/>
<gene>
    <name evidence="7" type="ORF">WA026_014185</name>
</gene>
<sequence>MFLKSIFFLLFVNENIVLSNDEVENITGEAGMSEMPLFSECFDEIGCIEVTKEWYHPTYRPVNKKPLKRHVIKTEFLIVAVDDNDTLVFEKASANPKSINSAGYQKESDVIIAIHDFTSDGYTGWIKHLSSSVLTKYVANMISVDWQAGAEPPFDQAIANARLVALEIIAFINSLLRMGALKDDIHLVGHGVGAHIAGYVGSRINGLKKISALDPTGPRFQFMPEIVRLHSGCAKYVEVLHTDSFEGVSQGTSELMGDADFFINNAHLQPGCKELGHHSLVEIGRQELLPGQIVPGCSHKRSFKYFIESIENRDCIFIGMRCDNYEKFSKGECNSCSTDGKYDTCITFGLLSKHSVSPNFSYFLNTADESPYCMYAYAVSIELEINDQVFNGIFEIDLHDINEKEVKLTFPNQEQKYRTYESKSRNRYLYYARHPKLGRFKQAKVKWMKKKSVLQKFMFKKSEIPVKRIMIEPVTRGTTLTTLFKPVENGGTIEIPSGQYRLFDAYEVISDYEPEIQETSPTSMSSLSTTTKHKKKLDFFKNTFEKLKEKAKNKKP</sequence>
<dbReference type="InterPro" id="IPR000734">
    <property type="entry name" value="TAG_lipase"/>
</dbReference>
<evidence type="ECO:0000259" key="6">
    <source>
        <dbReference type="Pfam" id="PF00151"/>
    </source>
</evidence>
<evidence type="ECO:0000256" key="1">
    <source>
        <dbReference type="ARBA" id="ARBA00004613"/>
    </source>
</evidence>
<dbReference type="Proteomes" id="UP001431783">
    <property type="component" value="Unassembled WGS sequence"/>
</dbReference>
<dbReference type="GO" id="GO:0016042">
    <property type="term" value="P:lipid catabolic process"/>
    <property type="evidence" value="ECO:0007669"/>
    <property type="project" value="TreeGrafter"/>
</dbReference>
<evidence type="ECO:0000256" key="3">
    <source>
        <dbReference type="ARBA" id="ARBA00022525"/>
    </source>
</evidence>
<keyword evidence="3" id="KW-0964">Secreted</keyword>
<dbReference type="Gene3D" id="3.40.50.1820">
    <property type="entry name" value="alpha/beta hydrolase"/>
    <property type="match status" value="1"/>
</dbReference>
<evidence type="ECO:0000313" key="7">
    <source>
        <dbReference type="EMBL" id="KAK9871732.1"/>
    </source>
</evidence>
<evidence type="ECO:0000256" key="2">
    <source>
        <dbReference type="ARBA" id="ARBA00010701"/>
    </source>
</evidence>
<dbReference type="EMBL" id="JARQZJ010000007">
    <property type="protein sequence ID" value="KAK9871732.1"/>
    <property type="molecule type" value="Genomic_DNA"/>
</dbReference>
<evidence type="ECO:0000313" key="8">
    <source>
        <dbReference type="Proteomes" id="UP001431783"/>
    </source>
</evidence>
<dbReference type="GO" id="GO:0016298">
    <property type="term" value="F:lipase activity"/>
    <property type="evidence" value="ECO:0007669"/>
    <property type="project" value="InterPro"/>
</dbReference>
<proteinExistence type="inferred from homology"/>
<accession>A0AAW1TTT2</accession>
<keyword evidence="5" id="KW-0732">Signal</keyword>
<dbReference type="SUPFAM" id="SSF53474">
    <property type="entry name" value="alpha/beta-Hydrolases"/>
    <property type="match status" value="1"/>
</dbReference>
<evidence type="ECO:0000256" key="5">
    <source>
        <dbReference type="SAM" id="SignalP"/>
    </source>
</evidence>
<protein>
    <recommendedName>
        <fullName evidence="6">Lipase domain-containing protein</fullName>
    </recommendedName>
</protein>
<dbReference type="GO" id="GO:0005615">
    <property type="term" value="C:extracellular space"/>
    <property type="evidence" value="ECO:0007669"/>
    <property type="project" value="TreeGrafter"/>
</dbReference>
<dbReference type="InterPro" id="IPR013818">
    <property type="entry name" value="Lipase"/>
</dbReference>
<feature type="domain" description="Lipase" evidence="6">
    <location>
        <begin position="41"/>
        <end position="372"/>
    </location>
</feature>